<dbReference type="InterPro" id="IPR051705">
    <property type="entry name" value="Gsp_Synthetase/Amidase"/>
</dbReference>
<evidence type="ECO:0000313" key="2">
    <source>
        <dbReference type="EMBL" id="MBL0737201.1"/>
    </source>
</evidence>
<protein>
    <submittedName>
        <fullName evidence="2">CHAP domain-containing protein</fullName>
    </submittedName>
</protein>
<evidence type="ECO:0000313" key="3">
    <source>
        <dbReference type="Proteomes" id="UP000603728"/>
    </source>
</evidence>
<dbReference type="Pfam" id="PF05257">
    <property type="entry name" value="CHAP"/>
    <property type="match status" value="1"/>
</dbReference>
<evidence type="ECO:0000259" key="1">
    <source>
        <dbReference type="PROSITE" id="PS50911"/>
    </source>
</evidence>
<keyword evidence="3" id="KW-1185">Reference proteome</keyword>
<dbReference type="EMBL" id="JAERSF010000002">
    <property type="protein sequence ID" value="MBL0737201.1"/>
    <property type="molecule type" value="Genomic_DNA"/>
</dbReference>
<organism evidence="2 3">
    <name type="scientific">Flavobacterium tagetis</name>
    <dbReference type="NCBI Taxonomy" id="2801336"/>
    <lineage>
        <taxon>Bacteria</taxon>
        <taxon>Pseudomonadati</taxon>
        <taxon>Bacteroidota</taxon>
        <taxon>Flavobacteriia</taxon>
        <taxon>Flavobacteriales</taxon>
        <taxon>Flavobacteriaceae</taxon>
        <taxon>Flavobacterium</taxon>
    </lineage>
</organism>
<feature type="domain" description="Peptidase C51" evidence="1">
    <location>
        <begin position="47"/>
        <end position="184"/>
    </location>
</feature>
<dbReference type="Proteomes" id="UP000603728">
    <property type="component" value="Unassembled WGS sequence"/>
</dbReference>
<accession>A0ABS1KCJ7</accession>
<proteinExistence type="predicted"/>
<dbReference type="InterPro" id="IPR038765">
    <property type="entry name" value="Papain-like_cys_pep_sf"/>
</dbReference>
<dbReference type="PANTHER" id="PTHR30094">
    <property type="entry name" value="BIFUNCTIONAL GLUTATHIONYLSPERMIDINE SYNTHETASE/AMIDASE-RELATED"/>
    <property type="match status" value="1"/>
</dbReference>
<dbReference type="RefSeq" id="WP_202000948.1">
    <property type="nucleotide sequence ID" value="NZ_JAERSF010000002.1"/>
</dbReference>
<reference evidence="2 3" key="1">
    <citation type="submission" date="2021-01" db="EMBL/GenBank/DDBJ databases">
        <title>Genome seq and assembly of Flavobacterium sp. GN10.</title>
        <authorList>
            <person name="Chhetri G."/>
        </authorList>
    </citation>
    <scope>NUCLEOTIDE SEQUENCE [LARGE SCALE GENOMIC DNA]</scope>
    <source>
        <strain evidence="2 3">GN10</strain>
    </source>
</reference>
<name>A0ABS1KCJ7_9FLAO</name>
<dbReference type="PROSITE" id="PS50911">
    <property type="entry name" value="CHAP"/>
    <property type="match status" value="1"/>
</dbReference>
<dbReference type="Gene3D" id="3.90.1720.10">
    <property type="entry name" value="endopeptidase domain like (from Nostoc punctiforme)"/>
    <property type="match status" value="1"/>
</dbReference>
<gene>
    <name evidence="2" type="ORF">JI750_09915</name>
</gene>
<dbReference type="InterPro" id="IPR007921">
    <property type="entry name" value="CHAP_dom"/>
</dbReference>
<dbReference type="SUPFAM" id="SSF54001">
    <property type="entry name" value="Cysteine proteinases"/>
    <property type="match status" value="1"/>
</dbReference>
<dbReference type="PANTHER" id="PTHR30094:SF0">
    <property type="entry name" value="BIFUNCTIONAL GLUTATHIONYLSPERMIDINE SYNTHETASE_AMIDASE-RELATED"/>
    <property type="match status" value="1"/>
</dbReference>
<sequence>MKKIIIISISVLILIYAVVVTIKKVNWNLNHSVGEKIDSLNGVNVYYNGGVGNSTGRNLTDDGYNLGMKYQCVEFIKRYYYQYLKHKMPDSYGNALDFYDKTVGDGKMNEKRNLIQFSNPSKEKPKENDIIIYNKSLLNPYGHVAIISKVEENFIEIIQQNPGPFSSSRENIKLQKFNGQWFLENDRILGRLAKKNL</sequence>
<comment type="caution">
    <text evidence="2">The sequence shown here is derived from an EMBL/GenBank/DDBJ whole genome shotgun (WGS) entry which is preliminary data.</text>
</comment>